<accession>A0A098GEN2</accession>
<feature type="transmembrane region" description="Helical" evidence="5">
    <location>
        <begin position="115"/>
        <end position="134"/>
    </location>
</feature>
<evidence type="ECO:0000259" key="6">
    <source>
        <dbReference type="Pfam" id="PF00892"/>
    </source>
</evidence>
<evidence type="ECO:0000256" key="4">
    <source>
        <dbReference type="ARBA" id="ARBA00023136"/>
    </source>
</evidence>
<dbReference type="AlphaFoldDB" id="A0A098GEN2"/>
<feature type="transmembrane region" description="Helical" evidence="5">
    <location>
        <begin position="63"/>
        <end position="82"/>
    </location>
</feature>
<keyword evidence="4 5" id="KW-0472">Membrane</keyword>
<dbReference type="Proteomes" id="UP000182998">
    <property type="component" value="Unassembled WGS sequence"/>
</dbReference>
<reference evidence="9" key="1">
    <citation type="submission" date="2014-09" db="EMBL/GenBank/DDBJ databases">
        <authorList>
            <person name="Gomez-Valero L."/>
        </authorList>
    </citation>
    <scope>NUCLEOTIDE SEQUENCE [LARGE SCALE GENOMIC DNA]</scope>
    <source>
        <strain evidence="9">ATCC33218</strain>
    </source>
</reference>
<name>A0A098GEN2_LEGMI</name>
<dbReference type="PANTHER" id="PTHR32322">
    <property type="entry name" value="INNER MEMBRANE TRANSPORTER"/>
    <property type="match status" value="1"/>
</dbReference>
<feature type="transmembrane region" description="Helical" evidence="5">
    <location>
        <begin position="32"/>
        <end position="51"/>
    </location>
</feature>
<keyword evidence="2 5" id="KW-0812">Transmembrane</keyword>
<evidence type="ECO:0000256" key="5">
    <source>
        <dbReference type="SAM" id="Phobius"/>
    </source>
</evidence>
<dbReference type="EMBL" id="LN614830">
    <property type="protein sequence ID" value="CEG60462.1"/>
    <property type="molecule type" value="Genomic_DNA"/>
</dbReference>
<comment type="subcellular location">
    <subcellularLocation>
        <location evidence="1">Membrane</location>
        <topology evidence="1">Multi-pass membrane protein</topology>
    </subcellularLocation>
</comment>
<feature type="transmembrane region" description="Helical" evidence="5">
    <location>
        <begin position="262"/>
        <end position="282"/>
    </location>
</feature>
<feature type="transmembrane region" description="Helical" evidence="5">
    <location>
        <begin position="171"/>
        <end position="190"/>
    </location>
</feature>
<dbReference type="PANTHER" id="PTHR32322:SF9">
    <property type="entry name" value="AMINO-ACID METABOLITE EFFLUX PUMP-RELATED"/>
    <property type="match status" value="1"/>
</dbReference>
<dbReference type="InterPro" id="IPR037185">
    <property type="entry name" value="EmrE-like"/>
</dbReference>
<dbReference type="InterPro" id="IPR050638">
    <property type="entry name" value="AA-Vitamin_Transporters"/>
</dbReference>
<evidence type="ECO:0000313" key="10">
    <source>
        <dbReference type="Proteomes" id="UP000182998"/>
    </source>
</evidence>
<dbReference type="EMBL" id="FMVN01000001">
    <property type="protein sequence ID" value="SCX79273.1"/>
    <property type="molecule type" value="Genomic_DNA"/>
</dbReference>
<sequence length="295" mass="32930">MPISHLFLALLVVVIWGLNFLFVKLALHDIPPILLCVLRFILASIPAIFFIKLPAVPFREILSYGLIMFALQFSFLFIGMHVGMTPGMGSIIMQTQVFFSMFFAAILLGEKTSVWQIFGAVISFSGIGIVAMHFDKNVSLLGFVCILTASAVWGFGNLITKKNHHVNMMALVVWGSFVAWVPLLLLSLWVEGPRTIVHSFQHLSWQSVGSLFYIVYASTWIGYGVWNWLISRYPVGVVVPFTLLVPVVGVLSSVLLLDEPFYLWKLVSGLLVISGLFINLFGGRLFAPKVQQEVF</sequence>
<dbReference type="Proteomes" id="UP000032414">
    <property type="component" value="Chromosome I"/>
</dbReference>
<dbReference type="Pfam" id="PF00892">
    <property type="entry name" value="EamA"/>
    <property type="match status" value="2"/>
</dbReference>
<organism evidence="7 9">
    <name type="scientific">Legionella micdadei</name>
    <name type="common">Tatlockia micdadei</name>
    <dbReference type="NCBI Taxonomy" id="451"/>
    <lineage>
        <taxon>Bacteria</taxon>
        <taxon>Pseudomonadati</taxon>
        <taxon>Pseudomonadota</taxon>
        <taxon>Gammaproteobacteria</taxon>
        <taxon>Legionellales</taxon>
        <taxon>Legionellaceae</taxon>
        <taxon>Legionella</taxon>
    </lineage>
</organism>
<feature type="transmembrane region" description="Helical" evidence="5">
    <location>
        <begin position="88"/>
        <end position="108"/>
    </location>
</feature>
<evidence type="ECO:0000313" key="9">
    <source>
        <dbReference type="Proteomes" id="UP000032414"/>
    </source>
</evidence>
<feature type="transmembrane region" description="Helical" evidence="5">
    <location>
        <begin position="7"/>
        <end position="26"/>
    </location>
</feature>
<reference evidence="8 10" key="3">
    <citation type="submission" date="2016-10" db="EMBL/GenBank/DDBJ databases">
        <authorList>
            <person name="Varghese N."/>
            <person name="Submissions S."/>
        </authorList>
    </citation>
    <scope>NUCLEOTIDE SEQUENCE [LARGE SCALE GENOMIC DNA]</scope>
    <source>
        <strain evidence="8 10">ATCC 33218</strain>
    </source>
</reference>
<dbReference type="GO" id="GO:0016020">
    <property type="term" value="C:membrane"/>
    <property type="evidence" value="ECO:0007669"/>
    <property type="project" value="UniProtKB-SubCell"/>
</dbReference>
<keyword evidence="3 5" id="KW-1133">Transmembrane helix</keyword>
<protein>
    <submittedName>
        <fullName evidence="7">Cysteine and O-acetyl-L-serine efflux system</fullName>
    </submittedName>
    <submittedName>
        <fullName evidence="8">O-acetylserine/cysteine efflux transporter</fullName>
    </submittedName>
</protein>
<feature type="transmembrane region" description="Helical" evidence="5">
    <location>
        <begin position="140"/>
        <end position="159"/>
    </location>
</feature>
<keyword evidence="10" id="KW-1185">Reference proteome</keyword>
<dbReference type="HOGENOM" id="CLU_033863_20_1_6"/>
<dbReference type="OrthoDB" id="7158585at2"/>
<proteinExistence type="predicted"/>
<gene>
    <name evidence="7" type="primary">eamA</name>
    <name evidence="7" type="ORF">LMI_1148</name>
    <name evidence="8" type="ORF">SAMN02982997_00040</name>
</gene>
<dbReference type="SUPFAM" id="SSF103481">
    <property type="entry name" value="Multidrug resistance efflux transporter EmrE"/>
    <property type="match status" value="2"/>
</dbReference>
<feature type="domain" description="EamA" evidence="6">
    <location>
        <begin position="6"/>
        <end position="130"/>
    </location>
</feature>
<evidence type="ECO:0000256" key="2">
    <source>
        <dbReference type="ARBA" id="ARBA00022692"/>
    </source>
</evidence>
<evidence type="ECO:0000256" key="1">
    <source>
        <dbReference type="ARBA" id="ARBA00004141"/>
    </source>
</evidence>
<evidence type="ECO:0000313" key="8">
    <source>
        <dbReference type="EMBL" id="SCX79273.1"/>
    </source>
</evidence>
<feature type="domain" description="EamA" evidence="6">
    <location>
        <begin position="141"/>
        <end position="280"/>
    </location>
</feature>
<evidence type="ECO:0000313" key="7">
    <source>
        <dbReference type="EMBL" id="CEG60462.1"/>
    </source>
</evidence>
<dbReference type="PATRIC" id="fig|451.8.peg.1845"/>
<reference evidence="7" key="2">
    <citation type="submission" date="2014-09" db="EMBL/GenBank/DDBJ databases">
        <authorList>
            <person name="GOMEZ-VALERO Laura"/>
        </authorList>
    </citation>
    <scope>NUCLEOTIDE SEQUENCE</scope>
    <source>
        <strain evidence="7">ATCC33218</strain>
    </source>
</reference>
<feature type="transmembrane region" description="Helical" evidence="5">
    <location>
        <begin position="210"/>
        <end position="230"/>
    </location>
</feature>
<dbReference type="KEGG" id="tmc:LMI_1148"/>
<dbReference type="RefSeq" id="WP_045098869.1">
    <property type="nucleotide sequence ID" value="NZ_CP020614.1"/>
</dbReference>
<dbReference type="InterPro" id="IPR000620">
    <property type="entry name" value="EamA_dom"/>
</dbReference>
<evidence type="ECO:0000256" key="3">
    <source>
        <dbReference type="ARBA" id="ARBA00022989"/>
    </source>
</evidence>
<feature type="transmembrane region" description="Helical" evidence="5">
    <location>
        <begin position="237"/>
        <end position="256"/>
    </location>
</feature>